<sequence>MQSNPSKPFQMLRRAEVQARLGIARSTLYGYLNSRSSSYLPSFPKPLYLGSSVLFLEHEVDEFVEGLIQAREVASGQR</sequence>
<dbReference type="Proteomes" id="UP000191133">
    <property type="component" value="Unassembled WGS sequence"/>
</dbReference>
<dbReference type="AlphaFoldDB" id="A0A1W1GZX4"/>
<protein>
    <submittedName>
        <fullName evidence="1">Transcriptional regulator, AlpA family</fullName>
    </submittedName>
</protein>
<dbReference type="PANTHER" id="PTHR36154">
    <property type="entry name" value="DNA-BINDING TRANSCRIPTIONAL ACTIVATOR ALPA"/>
    <property type="match status" value="1"/>
</dbReference>
<dbReference type="InterPro" id="IPR010260">
    <property type="entry name" value="AlpA"/>
</dbReference>
<dbReference type="RefSeq" id="WP_080149770.1">
    <property type="nucleotide sequence ID" value="NZ_FWEU01000003.1"/>
</dbReference>
<organism evidence="1 2">
    <name type="scientific">Stenotrophomonas indicatrix</name>
    <dbReference type="NCBI Taxonomy" id="2045451"/>
    <lineage>
        <taxon>Bacteria</taxon>
        <taxon>Pseudomonadati</taxon>
        <taxon>Pseudomonadota</taxon>
        <taxon>Gammaproteobacteria</taxon>
        <taxon>Lysobacterales</taxon>
        <taxon>Lysobacteraceae</taxon>
        <taxon>Stenotrophomonas</taxon>
    </lineage>
</organism>
<dbReference type="EMBL" id="FWEU01000003">
    <property type="protein sequence ID" value="SLM24903.1"/>
    <property type="molecule type" value="Genomic_DNA"/>
</dbReference>
<dbReference type="Pfam" id="PF05930">
    <property type="entry name" value="Phage_AlpA"/>
    <property type="match status" value="1"/>
</dbReference>
<gene>
    <name evidence="1" type="ORF">SAMN04488690_2631</name>
</gene>
<reference evidence="2" key="1">
    <citation type="submission" date="2016-10" db="EMBL/GenBank/DDBJ databases">
        <authorList>
            <person name="Varghese N."/>
        </authorList>
    </citation>
    <scope>NUCLEOTIDE SEQUENCE [LARGE SCALE GENOMIC DNA]</scope>
    <source>
        <strain evidence="2">92MFCol6.1</strain>
    </source>
</reference>
<evidence type="ECO:0000313" key="1">
    <source>
        <dbReference type="EMBL" id="SLM24903.1"/>
    </source>
</evidence>
<dbReference type="PANTHER" id="PTHR36154:SF1">
    <property type="entry name" value="DNA-BINDING TRANSCRIPTIONAL ACTIVATOR ALPA"/>
    <property type="match status" value="1"/>
</dbReference>
<name>A0A1W1GZX4_9GAMM</name>
<dbReference type="InterPro" id="IPR052931">
    <property type="entry name" value="Prophage_regulatory_activator"/>
</dbReference>
<evidence type="ECO:0000313" key="2">
    <source>
        <dbReference type="Proteomes" id="UP000191133"/>
    </source>
</evidence>
<accession>A0A1W1GZX4</accession>
<proteinExistence type="predicted"/>